<feature type="region of interest" description="Disordered" evidence="7">
    <location>
        <begin position="300"/>
        <end position="327"/>
    </location>
</feature>
<protein>
    <recommendedName>
        <fullName evidence="1">non-specific serine/threonine protein kinase</fullName>
        <ecNumber evidence="1">2.7.11.1</ecNumber>
    </recommendedName>
</protein>
<evidence type="ECO:0000256" key="3">
    <source>
        <dbReference type="ARBA" id="ARBA00022679"/>
    </source>
</evidence>
<dbReference type="SUPFAM" id="SSF56112">
    <property type="entry name" value="Protein kinase-like (PK-like)"/>
    <property type="match status" value="1"/>
</dbReference>
<dbReference type="Gene3D" id="1.10.510.10">
    <property type="entry name" value="Transferase(Phosphotransferase) domain 1"/>
    <property type="match status" value="1"/>
</dbReference>
<proteinExistence type="predicted"/>
<keyword evidence="2 10" id="KW-0723">Serine/threonine-protein kinase</keyword>
<dbReference type="PROSITE" id="PS00108">
    <property type="entry name" value="PROTEIN_KINASE_ST"/>
    <property type="match status" value="1"/>
</dbReference>
<dbReference type="PANTHER" id="PTHR43289">
    <property type="entry name" value="MITOGEN-ACTIVATED PROTEIN KINASE KINASE KINASE 20-RELATED"/>
    <property type="match status" value="1"/>
</dbReference>
<keyword evidence="5 10" id="KW-0418">Kinase</keyword>
<dbReference type="EC" id="2.7.11.1" evidence="1"/>
<dbReference type="Gene3D" id="3.30.200.20">
    <property type="entry name" value="Phosphorylase Kinase, domain 1"/>
    <property type="match status" value="1"/>
</dbReference>
<dbReference type="CDD" id="cd14014">
    <property type="entry name" value="STKc_PknB_like"/>
    <property type="match status" value="1"/>
</dbReference>
<reference evidence="10 11" key="1">
    <citation type="submission" date="2011-04" db="EMBL/GenBank/DDBJ databases">
        <title>Complete sequence of Cellulomonas fimi ATCC 484.</title>
        <authorList>
            <consortium name="US DOE Joint Genome Institute"/>
            <person name="Lucas S."/>
            <person name="Han J."/>
            <person name="Lapidus A."/>
            <person name="Cheng J.-F."/>
            <person name="Goodwin L."/>
            <person name="Pitluck S."/>
            <person name="Peters L."/>
            <person name="Chertkov O."/>
            <person name="Detter J.C."/>
            <person name="Han C."/>
            <person name="Tapia R."/>
            <person name="Land M."/>
            <person name="Hauser L."/>
            <person name="Kyrpides N."/>
            <person name="Ivanova N."/>
            <person name="Ovchinnikova G."/>
            <person name="Pagani I."/>
            <person name="Mead D."/>
            <person name="Brumm P."/>
            <person name="Woyke T."/>
        </authorList>
    </citation>
    <scope>NUCLEOTIDE SEQUENCE [LARGE SCALE GENOMIC DNA]</scope>
    <source>
        <strain evidence="11">ATCC 484 / DSM 20113 / JCM 1341 / NBRC 15513 / NCIMB 8980 / NCTC 7547</strain>
    </source>
</reference>
<evidence type="ECO:0000313" key="10">
    <source>
        <dbReference type="EMBL" id="AEE46426.1"/>
    </source>
</evidence>
<evidence type="ECO:0000313" key="11">
    <source>
        <dbReference type="Proteomes" id="UP000008460"/>
    </source>
</evidence>
<dbReference type="AlphaFoldDB" id="F4H2S7"/>
<accession>F4H2S7</accession>
<dbReference type="PROSITE" id="PS50011">
    <property type="entry name" value="PROTEIN_KINASE_DOM"/>
    <property type="match status" value="1"/>
</dbReference>
<keyword evidence="8" id="KW-1133">Transmembrane helix</keyword>
<dbReference type="GO" id="GO:0005524">
    <property type="term" value="F:ATP binding"/>
    <property type="evidence" value="ECO:0007669"/>
    <property type="project" value="UniProtKB-KW"/>
</dbReference>
<feature type="region of interest" description="Disordered" evidence="7">
    <location>
        <begin position="1"/>
        <end position="20"/>
    </location>
</feature>
<evidence type="ECO:0000256" key="2">
    <source>
        <dbReference type="ARBA" id="ARBA00022527"/>
    </source>
</evidence>
<keyword evidence="11" id="KW-1185">Reference proteome</keyword>
<evidence type="ECO:0000256" key="6">
    <source>
        <dbReference type="ARBA" id="ARBA00022840"/>
    </source>
</evidence>
<dbReference type="GO" id="GO:0004674">
    <property type="term" value="F:protein serine/threonine kinase activity"/>
    <property type="evidence" value="ECO:0007669"/>
    <property type="project" value="UniProtKB-KW"/>
</dbReference>
<dbReference type="STRING" id="590998.Celf_2299"/>
<dbReference type="SMART" id="SM00220">
    <property type="entry name" value="S_TKc"/>
    <property type="match status" value="1"/>
</dbReference>
<dbReference type="Pfam" id="PF00069">
    <property type="entry name" value="Pkinase"/>
    <property type="match status" value="1"/>
</dbReference>
<name>F4H2S7_CELFA</name>
<keyword evidence="6" id="KW-0067">ATP-binding</keyword>
<evidence type="ECO:0000256" key="8">
    <source>
        <dbReference type="SAM" id="Phobius"/>
    </source>
</evidence>
<evidence type="ECO:0000256" key="1">
    <source>
        <dbReference type="ARBA" id="ARBA00012513"/>
    </source>
</evidence>
<keyword evidence="3" id="KW-0808">Transferase</keyword>
<dbReference type="eggNOG" id="COG0515">
    <property type="taxonomic scope" value="Bacteria"/>
</dbReference>
<dbReference type="InterPro" id="IPR008271">
    <property type="entry name" value="Ser/Thr_kinase_AS"/>
</dbReference>
<keyword evidence="4" id="KW-0547">Nucleotide-binding</keyword>
<dbReference type="InterPro" id="IPR011009">
    <property type="entry name" value="Kinase-like_dom_sf"/>
</dbReference>
<feature type="domain" description="Protein kinase" evidence="9">
    <location>
        <begin position="35"/>
        <end position="299"/>
    </location>
</feature>
<dbReference type="EMBL" id="CP002666">
    <property type="protein sequence ID" value="AEE46426.1"/>
    <property type="molecule type" value="Genomic_DNA"/>
</dbReference>
<dbReference type="HOGENOM" id="CLU_000288_63_44_11"/>
<evidence type="ECO:0000259" key="9">
    <source>
        <dbReference type="PROSITE" id="PS50011"/>
    </source>
</evidence>
<feature type="transmembrane region" description="Helical" evidence="8">
    <location>
        <begin position="424"/>
        <end position="447"/>
    </location>
</feature>
<organism evidence="10 11">
    <name type="scientific">Cellulomonas fimi (strain ATCC 484 / DSM 20113 / JCM 1341 / CCUG 24087 / LMG 16345 / NBRC 15513 / NCIMB 8980 / NCTC 7547 / NRS-133)</name>
    <dbReference type="NCBI Taxonomy" id="590998"/>
    <lineage>
        <taxon>Bacteria</taxon>
        <taxon>Bacillati</taxon>
        <taxon>Actinomycetota</taxon>
        <taxon>Actinomycetes</taxon>
        <taxon>Micrococcales</taxon>
        <taxon>Cellulomonadaceae</taxon>
        <taxon>Cellulomonas</taxon>
    </lineage>
</organism>
<gene>
    <name evidence="10" type="ordered locus">Celf_2299</name>
</gene>
<keyword evidence="8" id="KW-0812">Transmembrane</keyword>
<dbReference type="PANTHER" id="PTHR43289:SF6">
    <property type="entry name" value="SERINE_THREONINE-PROTEIN KINASE NEKL-3"/>
    <property type="match status" value="1"/>
</dbReference>
<dbReference type="RefSeq" id="WP_013771452.1">
    <property type="nucleotide sequence ID" value="NC_015514.1"/>
</dbReference>
<evidence type="ECO:0000256" key="7">
    <source>
        <dbReference type="SAM" id="MobiDB-lite"/>
    </source>
</evidence>
<dbReference type="Proteomes" id="UP000008460">
    <property type="component" value="Chromosome"/>
</dbReference>
<sequence length="477" mass="48781">MPPAVGSEPRPSWWSGDVTDRPAPATGPVVLGHRYRLDEVIGRGGVATVHRAQDELLDRVVAVKVLPPVARDSDDLRRHEAEIRVLAGLRHPGLVRLFDADTVAVDADHVQAYLVMELVPGPTLGRRLADGPLTARQTAAVGRAAAEAIAVVHAQDVIHRDVKPGNILLVSDDCLDGDEPAEHPVKIVDFGIARLAAATRLTMTGTIVGTASYLSPEQAVGSALGPSSDVYALGLVLLECLTGAPAFSGTMAEVAAARLARDPEVPGDLDPRLAALVVGMTARRPEDRPSAEEVAHALGDVLDRPDAVDPVDAGDGELGRTRVMPAVPTPVPYPGPGEHALADAVSAGTAAVGAAADDTAAVGTAAVGTVPDGGAAARGELPRAAEAPTIAPAPGRRRSVPASVAPGHRRLAALGRAGSRRARVAAVTVLVLLLVVAGGVLAARLAAPDGAVEPPDYPAVEGPLGDALTRLQQEVAP</sequence>
<dbReference type="KEGG" id="cfi:Celf_2299"/>
<dbReference type="InterPro" id="IPR000719">
    <property type="entry name" value="Prot_kinase_dom"/>
</dbReference>
<evidence type="ECO:0000256" key="5">
    <source>
        <dbReference type="ARBA" id="ARBA00022777"/>
    </source>
</evidence>
<evidence type="ECO:0000256" key="4">
    <source>
        <dbReference type="ARBA" id="ARBA00022741"/>
    </source>
</evidence>
<keyword evidence="8" id="KW-0472">Membrane</keyword>